<dbReference type="EMBL" id="JBHLXP010000005">
    <property type="protein sequence ID" value="MFC0050405.1"/>
    <property type="molecule type" value="Genomic_DNA"/>
</dbReference>
<reference evidence="2 3" key="1">
    <citation type="submission" date="2024-09" db="EMBL/GenBank/DDBJ databases">
        <authorList>
            <person name="Sun Q."/>
            <person name="Mori K."/>
        </authorList>
    </citation>
    <scope>NUCLEOTIDE SEQUENCE [LARGE SCALE GENOMIC DNA]</scope>
    <source>
        <strain evidence="2 3">KCTC 23315</strain>
    </source>
</reference>
<evidence type="ECO:0000256" key="1">
    <source>
        <dbReference type="ARBA" id="ARBA00022679"/>
    </source>
</evidence>
<organism evidence="2 3">
    <name type="scientific">Rheinheimera tilapiae</name>
    <dbReference type="NCBI Taxonomy" id="875043"/>
    <lineage>
        <taxon>Bacteria</taxon>
        <taxon>Pseudomonadati</taxon>
        <taxon>Pseudomonadota</taxon>
        <taxon>Gammaproteobacteria</taxon>
        <taxon>Chromatiales</taxon>
        <taxon>Chromatiaceae</taxon>
        <taxon>Rheinheimera</taxon>
    </lineage>
</organism>
<proteinExistence type="predicted"/>
<dbReference type="SUPFAM" id="SSF48452">
    <property type="entry name" value="TPR-like"/>
    <property type="match status" value="1"/>
</dbReference>
<dbReference type="InterPro" id="IPR026634">
    <property type="entry name" value="TPST-like"/>
</dbReference>
<dbReference type="SUPFAM" id="SSF52540">
    <property type="entry name" value="P-loop containing nucleoside triphosphate hydrolases"/>
    <property type="match status" value="1"/>
</dbReference>
<keyword evidence="3" id="KW-1185">Reference proteome</keyword>
<keyword evidence="1" id="KW-0808">Transferase</keyword>
<protein>
    <submittedName>
        <fullName evidence="2">Sulfotransferase</fullName>
    </submittedName>
</protein>
<dbReference type="InterPro" id="IPR011990">
    <property type="entry name" value="TPR-like_helical_dom_sf"/>
</dbReference>
<dbReference type="Gene3D" id="1.25.40.10">
    <property type="entry name" value="Tetratricopeptide repeat domain"/>
    <property type="match status" value="1"/>
</dbReference>
<accession>A0ABV6BHQ5</accession>
<evidence type="ECO:0000313" key="3">
    <source>
        <dbReference type="Proteomes" id="UP001589813"/>
    </source>
</evidence>
<dbReference type="Proteomes" id="UP001589813">
    <property type="component" value="Unassembled WGS sequence"/>
</dbReference>
<dbReference type="Pfam" id="PF13469">
    <property type="entry name" value="Sulfotransfer_3"/>
    <property type="match status" value="1"/>
</dbReference>
<sequence>MSSEALLSSFLQLLPQVYQALRQQQFQAVETFLQRHQVDHPQWRVLALELALSSGNDAAVVPIITDICRRRDEQAGAALRLAQHYVATRRRLECRQMLALIAEAPIQDAGFYRAVAAVYSALDDPSAALPWLEQAVSWSPQDAALRFDLALAQFFLNQMTAAQQNLALVLEQLPLAGNVLHLRSATRSASNDDNHIADLQQRLAQRALRPQDAVGAGYALAKELEDIGDYAAAFVALRQAATQKRQQLRYDARSEFATFAAMRQHFNAAFFAQAGSVPTPAAISTLKPIFILGMPRTGTTLVERILGQHPDVISIGEFPDFPQEVGLAAQQVQGVGSLVEAALQIDYPALGARYLQQAAAMAQGKPIFIDKLPFNFIYCGLIKKALPQARIIHLVRDPLDTCFAIYKTLFNQVYSFSYQLDELADYFIEYKKLMAHWHQVLPGQILDVHYEQVVAEPESQAKRILDWCDLPWQQDLLAFHQAKSASTTASAAQVRQPIHQKSVQKWRQFANELTPVRERLFAAGLIDASGDPV</sequence>
<dbReference type="Gene3D" id="3.40.50.300">
    <property type="entry name" value="P-loop containing nucleotide triphosphate hydrolases"/>
    <property type="match status" value="1"/>
</dbReference>
<dbReference type="RefSeq" id="WP_377248115.1">
    <property type="nucleotide sequence ID" value="NZ_JBHLXP010000005.1"/>
</dbReference>
<name>A0ABV6BHQ5_9GAMM</name>
<dbReference type="PANTHER" id="PTHR12788">
    <property type="entry name" value="PROTEIN-TYROSINE SULFOTRANSFERASE 2"/>
    <property type="match status" value="1"/>
</dbReference>
<dbReference type="PANTHER" id="PTHR12788:SF10">
    <property type="entry name" value="PROTEIN-TYROSINE SULFOTRANSFERASE"/>
    <property type="match status" value="1"/>
</dbReference>
<evidence type="ECO:0000313" key="2">
    <source>
        <dbReference type="EMBL" id="MFC0050405.1"/>
    </source>
</evidence>
<dbReference type="InterPro" id="IPR027417">
    <property type="entry name" value="P-loop_NTPase"/>
</dbReference>
<comment type="caution">
    <text evidence="2">The sequence shown here is derived from an EMBL/GenBank/DDBJ whole genome shotgun (WGS) entry which is preliminary data.</text>
</comment>
<gene>
    <name evidence="2" type="ORF">ACFFJP_19105</name>
</gene>